<dbReference type="Gene3D" id="3.30.1330.120">
    <property type="entry name" value="2-methylcitrate dehydratase PrpD"/>
    <property type="match status" value="1"/>
</dbReference>
<organism evidence="4 5">
    <name type="scientific">Venturia inaequalis</name>
    <name type="common">Apple scab fungus</name>
    <dbReference type="NCBI Taxonomy" id="5025"/>
    <lineage>
        <taxon>Eukaryota</taxon>
        <taxon>Fungi</taxon>
        <taxon>Dikarya</taxon>
        <taxon>Ascomycota</taxon>
        <taxon>Pezizomycotina</taxon>
        <taxon>Dothideomycetes</taxon>
        <taxon>Pleosporomycetidae</taxon>
        <taxon>Venturiales</taxon>
        <taxon>Venturiaceae</taxon>
        <taxon>Venturia</taxon>
    </lineage>
</organism>
<dbReference type="InterPro" id="IPR042188">
    <property type="entry name" value="MmgE/PrpD_sf_2"/>
</dbReference>
<evidence type="ECO:0000313" key="5">
    <source>
        <dbReference type="Proteomes" id="UP000447873"/>
    </source>
</evidence>
<dbReference type="InterPro" id="IPR036148">
    <property type="entry name" value="MmgE/PrpD_sf"/>
</dbReference>
<comment type="similarity">
    <text evidence="1">Belongs to the PrpD family.</text>
</comment>
<comment type="caution">
    <text evidence="4">The sequence shown here is derived from an EMBL/GenBank/DDBJ whole genome shotgun (WGS) entry which is preliminary data.</text>
</comment>
<dbReference type="EMBL" id="WNWS01000378">
    <property type="protein sequence ID" value="KAE9969126.1"/>
    <property type="molecule type" value="Genomic_DNA"/>
</dbReference>
<protein>
    <recommendedName>
        <fullName evidence="6">2-methylcitrate dehydratase</fullName>
    </recommendedName>
</protein>
<gene>
    <name evidence="4" type="ORF">EG328_007048</name>
</gene>
<dbReference type="InterPro" id="IPR042183">
    <property type="entry name" value="MmgE/PrpD_sf_1"/>
</dbReference>
<dbReference type="GO" id="GO:0005739">
    <property type="term" value="C:mitochondrion"/>
    <property type="evidence" value="ECO:0007669"/>
    <property type="project" value="TreeGrafter"/>
</dbReference>
<dbReference type="Gene3D" id="1.10.4100.10">
    <property type="entry name" value="2-methylcitrate dehydratase PrpD"/>
    <property type="match status" value="1"/>
</dbReference>
<dbReference type="GO" id="GO:0016829">
    <property type="term" value="F:lyase activity"/>
    <property type="evidence" value="ECO:0007669"/>
    <property type="project" value="InterPro"/>
</dbReference>
<evidence type="ECO:0000259" key="3">
    <source>
        <dbReference type="Pfam" id="PF19305"/>
    </source>
</evidence>
<dbReference type="SUPFAM" id="SSF103378">
    <property type="entry name" value="2-methylcitrate dehydratase PrpD"/>
    <property type="match status" value="1"/>
</dbReference>
<dbReference type="Pfam" id="PF03972">
    <property type="entry name" value="MmgE_PrpD_N"/>
    <property type="match status" value="1"/>
</dbReference>
<sequence>MEPLLYDKLIVDIADYIHTPLLIGEKTWINARSALLDSIGCAIETLHQSSECRQLIGPVVPGTRVPNGFRLPGTNFELDPVKGAFDMGSLIRYLDRNDAYPGKEWGHPSDSIGALLAVADWRSRTHLSDPSQNPTTIRTLLTAIIKSYEIQGIYQERNAFNQYGLDHTLLTKLAATAALTGLMGMTHAQTCAAVSQVWTDSSPLRLFRQSPNTGPRKGWAAGDACMRAVHLALLSENGQPGYPTALSDPEWGFLRHHYGNQPLVTRSFGTSVIDGRFVKLVAAEGHGISAVEAALTLSKRLGEMGIQGDKLVQVIEKVQVRTMKAAMTIIDKTGPLRNAADRDHCMRYMVALTLIKGYWPEAADYEDASPYATSAAIQTLRAKIAMNEDPHFTADYHDREKRTGASGVSIVLVDGMVMEEVVVEYPVGHPWHKGTEKALREKTVGNLRAGFTEVEVDGVLAIAEGAGFLEGDVAGFVDLFWKGGGGAGQIGREEQIVGARDFTEEIGEEKGRHGGIWGLCVIM</sequence>
<feature type="domain" description="MmgE/PrpD C-terminal" evidence="3">
    <location>
        <begin position="282"/>
        <end position="455"/>
    </location>
</feature>
<proteinExistence type="inferred from homology"/>
<dbReference type="PANTHER" id="PTHR16943:SF15">
    <property type="entry name" value="DEHYDRATASE (PRPD), PUTATIVE-RELATED"/>
    <property type="match status" value="1"/>
</dbReference>
<dbReference type="PANTHER" id="PTHR16943">
    <property type="entry name" value="2-METHYLCITRATE DEHYDRATASE-RELATED"/>
    <property type="match status" value="1"/>
</dbReference>
<dbReference type="AlphaFoldDB" id="A0A8H3UGT2"/>
<dbReference type="InterPro" id="IPR045336">
    <property type="entry name" value="MmgE_PrpD_N"/>
</dbReference>
<dbReference type="InterPro" id="IPR005656">
    <property type="entry name" value="MmgE_PrpD"/>
</dbReference>
<dbReference type="InterPro" id="IPR045337">
    <property type="entry name" value="MmgE_PrpD_C"/>
</dbReference>
<evidence type="ECO:0008006" key="6">
    <source>
        <dbReference type="Google" id="ProtNLM"/>
    </source>
</evidence>
<reference evidence="4 5" key="1">
    <citation type="submission" date="2018-12" db="EMBL/GenBank/DDBJ databases">
        <title>Venturia inaequalis Genome Resource.</title>
        <authorList>
            <person name="Lichtner F.J."/>
        </authorList>
    </citation>
    <scope>NUCLEOTIDE SEQUENCE [LARGE SCALE GENOMIC DNA]</scope>
    <source>
        <strain evidence="4 5">120213</strain>
    </source>
</reference>
<feature type="domain" description="MmgE/PrpD N-terminal" evidence="2">
    <location>
        <begin position="12"/>
        <end position="262"/>
    </location>
</feature>
<dbReference type="Pfam" id="PF19305">
    <property type="entry name" value="MmgE_PrpD_C"/>
    <property type="match status" value="1"/>
</dbReference>
<evidence type="ECO:0000313" key="4">
    <source>
        <dbReference type="EMBL" id="KAE9969126.1"/>
    </source>
</evidence>
<name>A0A8H3UGT2_VENIN</name>
<accession>A0A8H3UGT2</accession>
<evidence type="ECO:0000256" key="1">
    <source>
        <dbReference type="ARBA" id="ARBA00006174"/>
    </source>
</evidence>
<dbReference type="Proteomes" id="UP000447873">
    <property type="component" value="Unassembled WGS sequence"/>
</dbReference>
<evidence type="ECO:0000259" key="2">
    <source>
        <dbReference type="Pfam" id="PF03972"/>
    </source>
</evidence>